<dbReference type="eggNOG" id="ENOG5033J6S">
    <property type="taxonomic scope" value="Bacteria"/>
</dbReference>
<dbReference type="AlphaFoldDB" id="A9WUY9"/>
<dbReference type="Pfam" id="PF22504">
    <property type="entry name" value="DUF6993"/>
    <property type="match status" value="1"/>
</dbReference>
<proteinExistence type="predicted"/>
<evidence type="ECO:0000259" key="1">
    <source>
        <dbReference type="Pfam" id="PF22504"/>
    </source>
</evidence>
<feature type="domain" description="DUF6993" evidence="1">
    <location>
        <begin position="81"/>
        <end position="162"/>
    </location>
</feature>
<keyword evidence="3" id="KW-1185">Reference proteome</keyword>
<dbReference type="InterPro" id="IPR054262">
    <property type="entry name" value="DUF6993"/>
</dbReference>
<dbReference type="KEGG" id="rsa:RSal33209_3296"/>
<evidence type="ECO:0000313" key="2">
    <source>
        <dbReference type="EMBL" id="ABY25010.1"/>
    </source>
</evidence>
<reference evidence="3" key="1">
    <citation type="journal article" date="2008" name="J. Bacteriol.">
        <title>Genome sequence of the fish pathogen Renibacterium salmoninarum suggests reductive evolution away from an environmental Arthrobacter ancestor.</title>
        <authorList>
            <person name="Wiens G.D."/>
            <person name="Rockey D.D."/>
            <person name="Wu Z."/>
            <person name="Chang J."/>
            <person name="Levy R."/>
            <person name="Crane S."/>
            <person name="Chen D.S."/>
            <person name="Capri G.R."/>
            <person name="Burnett J.R."/>
            <person name="Sudheesh P.S."/>
            <person name="Schipma M.J."/>
            <person name="Burd H."/>
            <person name="Bhattacharyya A."/>
            <person name="Rhodes L.D."/>
            <person name="Kaul R."/>
            <person name="Strom M.S."/>
        </authorList>
    </citation>
    <scope>NUCLEOTIDE SEQUENCE [LARGE SCALE GENOMIC DNA]</scope>
    <source>
        <strain evidence="3">ATCC 33209 / DSM 20767 / JCM 11484 / NBRC 15589 / NCIMB 2235</strain>
    </source>
</reference>
<gene>
    <name evidence="2" type="ordered locus">RSal33209_3296</name>
</gene>
<dbReference type="STRING" id="288705.RSal33209_3296"/>
<sequence length="164" mass="16480">MAQSWQNESVSGKQGMKAMTVKGLTAGGLWLLAVLLSACANSSGQPAVSSLSASATATPAASDAASEAVAAMFGKVQSALGALAAQSPKPSQEQIRTALQGLTTAPTDVEVSISKTPTGLDVDAIQGSVKIDKSCVIGQVRDGQVAMTTQPTLATGLCFVGDQR</sequence>
<accession>A9WUY9</accession>
<organism evidence="2 3">
    <name type="scientific">Renibacterium salmoninarum (strain ATCC 33209 / DSM 20767 / JCM 11484 / NBRC 15589 / NCIMB 2235)</name>
    <dbReference type="NCBI Taxonomy" id="288705"/>
    <lineage>
        <taxon>Bacteria</taxon>
        <taxon>Bacillati</taxon>
        <taxon>Actinomycetota</taxon>
        <taxon>Actinomycetes</taxon>
        <taxon>Micrococcales</taxon>
        <taxon>Micrococcaceae</taxon>
        <taxon>Renibacterium</taxon>
    </lineage>
</organism>
<protein>
    <recommendedName>
        <fullName evidence="1">DUF6993 domain-containing protein</fullName>
    </recommendedName>
</protein>
<dbReference type="Proteomes" id="UP000002007">
    <property type="component" value="Chromosome"/>
</dbReference>
<dbReference type="HOGENOM" id="CLU_1617659_0_0_11"/>
<name>A9WUY9_RENSM</name>
<evidence type="ECO:0000313" key="3">
    <source>
        <dbReference type="Proteomes" id="UP000002007"/>
    </source>
</evidence>
<dbReference type="EMBL" id="CP000910">
    <property type="protein sequence ID" value="ABY25010.1"/>
    <property type="molecule type" value="Genomic_DNA"/>
</dbReference>